<feature type="domain" description="PTS EIIA type-1" evidence="8">
    <location>
        <begin position="31"/>
        <end position="135"/>
    </location>
</feature>
<dbReference type="PANTHER" id="PTHR45008">
    <property type="entry name" value="PTS SYSTEM GLUCOSE-SPECIFIC EIIA COMPONENT"/>
    <property type="match status" value="1"/>
</dbReference>
<dbReference type="Proteomes" id="UP000051264">
    <property type="component" value="Unassembled WGS sequence"/>
</dbReference>
<dbReference type="AlphaFoldDB" id="A0A0R1S1C1"/>
<name>A0A0R1S1C1_9LACO</name>
<comment type="caution">
    <text evidence="9">The sequence shown here is derived from an EMBL/GenBank/DDBJ whole genome shotgun (WGS) entry which is preliminary data.</text>
</comment>
<evidence type="ECO:0000313" key="9">
    <source>
        <dbReference type="EMBL" id="KRL60466.1"/>
    </source>
</evidence>
<evidence type="ECO:0000256" key="2">
    <source>
        <dbReference type="ARBA" id="ARBA00004651"/>
    </source>
</evidence>
<dbReference type="GO" id="GO:0005737">
    <property type="term" value="C:cytoplasm"/>
    <property type="evidence" value="ECO:0007669"/>
    <property type="project" value="UniProtKB-SubCell"/>
</dbReference>
<keyword evidence="7" id="KW-0418">Kinase</keyword>
<keyword evidence="6" id="KW-0598">Phosphotransferase system</keyword>
<dbReference type="eggNOG" id="COG2190">
    <property type="taxonomic scope" value="Bacteria"/>
</dbReference>
<keyword evidence="4" id="KW-0762">Sugar transport</keyword>
<keyword evidence="3" id="KW-0813">Transport</keyword>
<dbReference type="NCBIfam" id="TIGR00830">
    <property type="entry name" value="PTBA"/>
    <property type="match status" value="1"/>
</dbReference>
<dbReference type="Gene3D" id="2.70.70.10">
    <property type="entry name" value="Glucose Permease (Domain IIA)"/>
    <property type="match status" value="1"/>
</dbReference>
<dbReference type="GO" id="GO:0005886">
    <property type="term" value="C:plasma membrane"/>
    <property type="evidence" value="ECO:0007669"/>
    <property type="project" value="UniProtKB-SubCell"/>
</dbReference>
<gene>
    <name evidence="9" type="ORF">FC69_GL001303</name>
</gene>
<evidence type="ECO:0000313" key="10">
    <source>
        <dbReference type="Proteomes" id="UP000051264"/>
    </source>
</evidence>
<dbReference type="PANTHER" id="PTHR45008:SF1">
    <property type="entry name" value="PTS SYSTEM GLUCOSE-SPECIFIC EIIA COMPONENT"/>
    <property type="match status" value="1"/>
</dbReference>
<comment type="subcellular location">
    <subcellularLocation>
        <location evidence="2">Cell membrane</location>
        <topology evidence="2">Multi-pass membrane protein</topology>
    </subcellularLocation>
    <subcellularLocation>
        <location evidence="1">Cytoplasm</location>
    </subcellularLocation>
</comment>
<evidence type="ECO:0000256" key="7">
    <source>
        <dbReference type="ARBA" id="ARBA00022777"/>
    </source>
</evidence>
<evidence type="ECO:0000259" key="8">
    <source>
        <dbReference type="PROSITE" id="PS51093"/>
    </source>
</evidence>
<dbReference type="InterPro" id="IPR050890">
    <property type="entry name" value="PTS_EIIA_component"/>
</dbReference>
<accession>A0A0R1S1C1</accession>
<dbReference type="InterPro" id="IPR011055">
    <property type="entry name" value="Dup_hybrid_motif"/>
</dbReference>
<evidence type="ECO:0000256" key="6">
    <source>
        <dbReference type="ARBA" id="ARBA00022683"/>
    </source>
</evidence>
<dbReference type="RefSeq" id="WP_025083806.1">
    <property type="nucleotide sequence ID" value="NZ_AZEX01000036.1"/>
</dbReference>
<sequence>MKLFSKRKQPVTLNLQAITNGEIMPLEAVADEVFSAKMMGDGYAIQPTDNSIYAPVAGTISSVFPTKHALGITTDDGLELLIHIGLDTVELAGQPFNVLVNEGDIVKVDQPLVDVDFAAITTAGKGTTSMVIITNMAAIKTLTPPNEQTVQHGDLVQTISM</sequence>
<dbReference type="InterPro" id="IPR001127">
    <property type="entry name" value="PTS_EIIA_1_perm"/>
</dbReference>
<keyword evidence="5" id="KW-0808">Transferase</keyword>
<dbReference type="Pfam" id="PF00358">
    <property type="entry name" value="PTS_EIIA_1"/>
    <property type="match status" value="1"/>
</dbReference>
<dbReference type="SUPFAM" id="SSF51261">
    <property type="entry name" value="Duplicated hybrid motif"/>
    <property type="match status" value="1"/>
</dbReference>
<evidence type="ECO:0000256" key="5">
    <source>
        <dbReference type="ARBA" id="ARBA00022679"/>
    </source>
</evidence>
<proteinExistence type="predicted"/>
<dbReference type="OrthoDB" id="9769191at2"/>
<evidence type="ECO:0000256" key="3">
    <source>
        <dbReference type="ARBA" id="ARBA00022448"/>
    </source>
</evidence>
<protein>
    <submittedName>
        <fullName evidence="9">PTS enzyme II, ABC component</fullName>
    </submittedName>
</protein>
<evidence type="ECO:0000256" key="1">
    <source>
        <dbReference type="ARBA" id="ARBA00004496"/>
    </source>
</evidence>
<reference evidence="9 10" key="1">
    <citation type="journal article" date="2015" name="Genome Announc.">
        <title>Expanding the biotechnology potential of lactobacilli through comparative genomics of 213 strains and associated genera.</title>
        <authorList>
            <person name="Sun Z."/>
            <person name="Harris H.M."/>
            <person name="McCann A."/>
            <person name="Guo C."/>
            <person name="Argimon S."/>
            <person name="Zhang W."/>
            <person name="Yang X."/>
            <person name="Jeffery I.B."/>
            <person name="Cooney J.C."/>
            <person name="Kagawa T.F."/>
            <person name="Liu W."/>
            <person name="Song Y."/>
            <person name="Salvetti E."/>
            <person name="Wrobel A."/>
            <person name="Rasinkangas P."/>
            <person name="Parkhill J."/>
            <person name="Rea M.C."/>
            <person name="O'Sullivan O."/>
            <person name="Ritari J."/>
            <person name="Douillard F.P."/>
            <person name="Paul Ross R."/>
            <person name="Yang R."/>
            <person name="Briner A.E."/>
            <person name="Felis G.E."/>
            <person name="de Vos W.M."/>
            <person name="Barrangou R."/>
            <person name="Klaenhammer T.R."/>
            <person name="Caufield P.W."/>
            <person name="Cui Y."/>
            <person name="Zhang H."/>
            <person name="O'Toole P.W."/>
        </authorList>
    </citation>
    <scope>NUCLEOTIDE SEQUENCE [LARGE SCALE GENOMIC DNA]</scope>
    <source>
        <strain evidence="9 10">DSM 14340</strain>
    </source>
</reference>
<dbReference type="EMBL" id="AZEX01000036">
    <property type="protein sequence ID" value="KRL60466.1"/>
    <property type="molecule type" value="Genomic_DNA"/>
</dbReference>
<organism evidence="9 10">
    <name type="scientific">Latilactobacillus fuchuensis DSM 14340 = JCM 11249</name>
    <dbReference type="NCBI Taxonomy" id="1423747"/>
    <lineage>
        <taxon>Bacteria</taxon>
        <taxon>Bacillati</taxon>
        <taxon>Bacillota</taxon>
        <taxon>Bacilli</taxon>
        <taxon>Lactobacillales</taxon>
        <taxon>Lactobacillaceae</taxon>
        <taxon>Latilactobacillus</taxon>
    </lineage>
</organism>
<dbReference type="PATRIC" id="fig|1423747.3.peg.1329"/>
<dbReference type="PROSITE" id="PS51093">
    <property type="entry name" value="PTS_EIIA_TYPE_1"/>
    <property type="match status" value="1"/>
</dbReference>
<dbReference type="GO" id="GO:0016301">
    <property type="term" value="F:kinase activity"/>
    <property type="evidence" value="ECO:0007669"/>
    <property type="project" value="UniProtKB-KW"/>
</dbReference>
<dbReference type="PROSITE" id="PS00371">
    <property type="entry name" value="PTS_EIIA_TYPE_1_HIS"/>
    <property type="match status" value="1"/>
</dbReference>
<dbReference type="FunFam" id="2.70.70.10:FF:000001">
    <property type="entry name" value="PTS system glucose-specific IIA component"/>
    <property type="match status" value="1"/>
</dbReference>
<dbReference type="STRING" id="1423747.FC69_GL001303"/>
<dbReference type="GO" id="GO:0009401">
    <property type="term" value="P:phosphoenolpyruvate-dependent sugar phosphotransferase system"/>
    <property type="evidence" value="ECO:0007669"/>
    <property type="project" value="UniProtKB-KW"/>
</dbReference>
<evidence type="ECO:0000256" key="4">
    <source>
        <dbReference type="ARBA" id="ARBA00022597"/>
    </source>
</evidence>